<evidence type="ECO:0000313" key="4">
    <source>
        <dbReference type="EMBL" id="SKA87839.1"/>
    </source>
</evidence>
<feature type="binding site" evidence="1">
    <location>
        <position position="154"/>
    </location>
    <ligand>
        <name>Ni(2+)</name>
        <dbReference type="ChEBI" id="CHEBI:49786"/>
    </ligand>
</feature>
<dbReference type="InterPro" id="IPR035922">
    <property type="entry name" value="3H_dom_sf"/>
</dbReference>
<proteinExistence type="predicted"/>
<evidence type="ECO:0000313" key="5">
    <source>
        <dbReference type="Proteomes" id="UP000190042"/>
    </source>
</evidence>
<organism evidence="4 5">
    <name type="scientific">Sporosarcina newyorkensis</name>
    <dbReference type="NCBI Taxonomy" id="759851"/>
    <lineage>
        <taxon>Bacteria</taxon>
        <taxon>Bacillati</taxon>
        <taxon>Bacillota</taxon>
        <taxon>Bacilli</taxon>
        <taxon>Bacillales</taxon>
        <taxon>Caryophanaceae</taxon>
        <taxon>Sporosarcina</taxon>
    </lineage>
</organism>
<evidence type="ECO:0008006" key="6">
    <source>
        <dbReference type="Google" id="ProtNLM"/>
    </source>
</evidence>
<dbReference type="SUPFAM" id="SSF75500">
    <property type="entry name" value="Putative transcriptional regulator TM1602, C-terminal domain"/>
    <property type="match status" value="1"/>
</dbReference>
<name>A0A1T4XEF5_9BACL</name>
<evidence type="ECO:0000259" key="2">
    <source>
        <dbReference type="Pfam" id="PF02829"/>
    </source>
</evidence>
<dbReference type="InterPro" id="IPR036390">
    <property type="entry name" value="WH_DNA-bd_sf"/>
</dbReference>
<dbReference type="Pfam" id="PF02829">
    <property type="entry name" value="3H"/>
    <property type="match status" value="1"/>
</dbReference>
<feature type="domain" description="Helix-turn-helix type 11" evidence="3">
    <location>
        <begin position="12"/>
        <end position="64"/>
    </location>
</feature>
<feature type="binding site" evidence="1">
    <location>
        <position position="92"/>
    </location>
    <ligand>
        <name>Ni(2+)</name>
        <dbReference type="ChEBI" id="CHEBI:49786"/>
    </ligand>
</feature>
<dbReference type="EMBL" id="FUYJ01000001">
    <property type="protein sequence ID" value="SKA87839.1"/>
    <property type="molecule type" value="Genomic_DNA"/>
</dbReference>
<accession>A0A1T4XEF5</accession>
<reference evidence="5" key="1">
    <citation type="submission" date="2017-02" db="EMBL/GenBank/DDBJ databases">
        <authorList>
            <person name="Varghese N."/>
            <person name="Submissions S."/>
        </authorList>
    </citation>
    <scope>NUCLEOTIDE SEQUENCE [LARGE SCALE GENOMIC DNA]</scope>
    <source>
        <strain evidence="5">DSM 23966</strain>
    </source>
</reference>
<dbReference type="Gene3D" id="1.10.10.10">
    <property type="entry name" value="Winged helix-like DNA-binding domain superfamily/Winged helix DNA-binding domain"/>
    <property type="match status" value="1"/>
</dbReference>
<dbReference type="InterPro" id="IPR026043">
    <property type="entry name" value="NadR"/>
</dbReference>
<keyword evidence="1" id="KW-0533">Nickel</keyword>
<dbReference type="Pfam" id="PF08279">
    <property type="entry name" value="HTH_11"/>
    <property type="match status" value="1"/>
</dbReference>
<dbReference type="InterPro" id="IPR004173">
    <property type="entry name" value="3H_domain"/>
</dbReference>
<keyword evidence="5" id="KW-1185">Reference proteome</keyword>
<feature type="domain" description="3H" evidence="2">
    <location>
        <begin position="80"/>
        <end position="177"/>
    </location>
</feature>
<dbReference type="Gene3D" id="3.30.1340.20">
    <property type="entry name" value="3H domain"/>
    <property type="match status" value="1"/>
</dbReference>
<dbReference type="PANTHER" id="PTHR40068:SF1">
    <property type="entry name" value="TRANSCRIPTION REPRESSOR NIAR-RELATED"/>
    <property type="match status" value="1"/>
</dbReference>
<feature type="binding site" evidence="1">
    <location>
        <position position="84"/>
    </location>
    <ligand>
        <name>Ni(2+)</name>
        <dbReference type="ChEBI" id="CHEBI:49786"/>
    </ligand>
</feature>
<dbReference type="Proteomes" id="UP000190042">
    <property type="component" value="Unassembled WGS sequence"/>
</dbReference>
<feature type="binding site" evidence="1">
    <location>
        <position position="152"/>
    </location>
    <ligand>
        <name>Ni(2+)</name>
        <dbReference type="ChEBI" id="CHEBI:49786"/>
    </ligand>
</feature>
<dbReference type="GO" id="GO:0046872">
    <property type="term" value="F:metal ion binding"/>
    <property type="evidence" value="ECO:0007669"/>
    <property type="project" value="UniProtKB-KW"/>
</dbReference>
<sequence length="179" mass="20259">MQNKEKVLGKERRKLILRTLQEAGRPITGRELGELTNVSRQVIVSDVNLLKAKKQPIIATNQGYLYTALPETAEEYEKIIVCRHEPEATEEELNILVDHGVTVKDVRVEHLVYGDVRASIMVSNRQEVKAFIQQIQQANAPYLLNLDESGIHLHTISAPREEQLIEAEQALKKAGFLVE</sequence>
<gene>
    <name evidence="4" type="ORF">SAMN04244570_0570</name>
</gene>
<dbReference type="InterPro" id="IPR036388">
    <property type="entry name" value="WH-like_DNA-bd_sf"/>
</dbReference>
<evidence type="ECO:0000256" key="1">
    <source>
        <dbReference type="PIRSR" id="PIRSR037847-1"/>
    </source>
</evidence>
<dbReference type="AlphaFoldDB" id="A0A1T4XEF5"/>
<dbReference type="PANTHER" id="PTHR40068">
    <property type="entry name" value="TRANSCRIPTION REPRESSOR NIAR-RELATED"/>
    <property type="match status" value="1"/>
</dbReference>
<dbReference type="RefSeq" id="WP_078816503.1">
    <property type="nucleotide sequence ID" value="NZ_FUYJ01000001.1"/>
</dbReference>
<evidence type="ECO:0000259" key="3">
    <source>
        <dbReference type="Pfam" id="PF08279"/>
    </source>
</evidence>
<keyword evidence="1" id="KW-0479">Metal-binding</keyword>
<dbReference type="SUPFAM" id="SSF46785">
    <property type="entry name" value="Winged helix' DNA-binding domain"/>
    <property type="match status" value="1"/>
</dbReference>
<dbReference type="InterPro" id="IPR013196">
    <property type="entry name" value="HTH_11"/>
</dbReference>
<dbReference type="PIRSF" id="PIRSF037847">
    <property type="entry name" value="NiaR"/>
    <property type="match status" value="1"/>
</dbReference>
<protein>
    <recommendedName>
        <fullName evidence="6">Transcription repressor NadR</fullName>
    </recommendedName>
</protein>